<dbReference type="SMART" id="SM00225">
    <property type="entry name" value="BTB"/>
    <property type="match status" value="1"/>
</dbReference>
<accession>A0A0N4ZUU3</accession>
<dbReference type="SUPFAM" id="SSF54695">
    <property type="entry name" value="POZ domain"/>
    <property type="match status" value="1"/>
</dbReference>
<evidence type="ECO:0000313" key="3">
    <source>
        <dbReference type="WBParaSite" id="PTRK_0001235600.1"/>
    </source>
</evidence>
<dbReference type="WBParaSite" id="PTRK_0001235600.1">
    <property type="protein sequence ID" value="PTRK_0001235600.1"/>
    <property type="gene ID" value="PTRK_0001235600"/>
</dbReference>
<sequence>MAHEQFDVGFQQSYSLHSLESLNMDKRKPFIYDDFSAPNHARSYPLVVGNATFYVNPGYLCEYSVYFEKFFNVKGKVDTSLLSNINENDFLELLRVLHYCPIRKPIDYDNVILCFNMATLFQMGSLRKYTERFINKVIETTDNVAILADIVTHLNAYDNTSDSYYLAINKLVKIEDDKFCCSDTWNHLTVDTFDDVLSLRYHYKKYKKFGKFYERMKNWMIKKPAGLDSF</sequence>
<dbReference type="Proteomes" id="UP000038045">
    <property type="component" value="Unplaced"/>
</dbReference>
<dbReference type="Pfam" id="PF00651">
    <property type="entry name" value="BTB"/>
    <property type="match status" value="1"/>
</dbReference>
<evidence type="ECO:0000259" key="1">
    <source>
        <dbReference type="SMART" id="SM00225"/>
    </source>
</evidence>
<organism evidence="2 3">
    <name type="scientific">Parastrongyloides trichosuri</name>
    <name type="common">Possum-specific nematode worm</name>
    <dbReference type="NCBI Taxonomy" id="131310"/>
    <lineage>
        <taxon>Eukaryota</taxon>
        <taxon>Metazoa</taxon>
        <taxon>Ecdysozoa</taxon>
        <taxon>Nematoda</taxon>
        <taxon>Chromadorea</taxon>
        <taxon>Rhabditida</taxon>
        <taxon>Tylenchina</taxon>
        <taxon>Panagrolaimomorpha</taxon>
        <taxon>Strongyloidoidea</taxon>
        <taxon>Strongyloididae</taxon>
        <taxon>Parastrongyloides</taxon>
    </lineage>
</organism>
<proteinExistence type="predicted"/>
<reference evidence="3" key="1">
    <citation type="submission" date="2017-02" db="UniProtKB">
        <authorList>
            <consortium name="WormBaseParasite"/>
        </authorList>
    </citation>
    <scope>IDENTIFICATION</scope>
</reference>
<feature type="domain" description="BTB" evidence="1">
    <location>
        <begin position="42"/>
        <end position="138"/>
    </location>
</feature>
<keyword evidence="2" id="KW-1185">Reference proteome</keyword>
<dbReference type="InterPro" id="IPR011333">
    <property type="entry name" value="SKP1/BTB/POZ_sf"/>
</dbReference>
<dbReference type="InterPro" id="IPR000210">
    <property type="entry name" value="BTB/POZ_dom"/>
</dbReference>
<evidence type="ECO:0000313" key="2">
    <source>
        <dbReference type="Proteomes" id="UP000038045"/>
    </source>
</evidence>
<dbReference type="AlphaFoldDB" id="A0A0N4ZUU3"/>
<dbReference type="Gene3D" id="3.30.710.10">
    <property type="entry name" value="Potassium Channel Kv1.1, Chain A"/>
    <property type="match status" value="1"/>
</dbReference>
<protein>
    <submittedName>
        <fullName evidence="3">BTB domain-containing protein</fullName>
    </submittedName>
</protein>
<name>A0A0N4ZUU3_PARTI</name>